<sequence>MDVSLLSSGHDVSDARLHRIAAACIRAGLEVEVLGLGDPGGAPRGMSRVTSRPRPGMVGRALLAGRYAARAEGQVIVALDPDSLIASLLLGRPRGRKVVADVHEDYAALLADRAWATGVTGAVARGVVGVANSAAARADLTFVADEHVPPRTARRRVVVRNTPDRSMLPMQTEMTPSDEPRAVYVGDVRRSRGLFAMVGALAEASTWHLDLVGPVAAADREELDLVLREPGLRDRVTLHGQLPPDQSWAVARRAWVGLSLLADTPAFRDAMPSKVIEYLACGLPVLTTDLPRPAAAVRDAGAGAVVPAGADDEVALTAARVLRGWSEDPGSLAAARAAASATNGRAHAEPSPYDEAASAISDLARDRRTP</sequence>
<feature type="domain" description="Glycosyl transferase family 1" evidence="3">
    <location>
        <begin position="176"/>
        <end position="325"/>
    </location>
</feature>
<dbReference type="InterPro" id="IPR001296">
    <property type="entry name" value="Glyco_trans_1"/>
</dbReference>
<feature type="region of interest" description="Disordered" evidence="2">
    <location>
        <begin position="333"/>
        <end position="370"/>
    </location>
</feature>
<proteinExistence type="predicted"/>
<dbReference type="SUPFAM" id="SSF53756">
    <property type="entry name" value="UDP-Glycosyltransferase/glycogen phosphorylase"/>
    <property type="match status" value="1"/>
</dbReference>
<dbReference type="OrthoDB" id="3335961at2"/>
<dbReference type="RefSeq" id="WP_035916195.1">
    <property type="nucleotide sequence ID" value="NZ_AVPJ01000007.1"/>
</dbReference>
<dbReference type="Pfam" id="PF00534">
    <property type="entry name" value="Glycos_transf_1"/>
    <property type="match status" value="1"/>
</dbReference>
<accession>A0A0A0J6K6</accession>
<dbReference type="EMBL" id="AVPJ01000007">
    <property type="protein sequence ID" value="KGN32409.1"/>
    <property type="molecule type" value="Genomic_DNA"/>
</dbReference>
<dbReference type="PANTHER" id="PTHR12526:SF600">
    <property type="entry name" value="GLYCOSYL TRANSFERASE GROUP 1"/>
    <property type="match status" value="1"/>
</dbReference>
<evidence type="ECO:0000256" key="2">
    <source>
        <dbReference type="SAM" id="MobiDB-lite"/>
    </source>
</evidence>
<evidence type="ECO:0000313" key="4">
    <source>
        <dbReference type="EMBL" id="KGN32409.1"/>
    </source>
</evidence>
<evidence type="ECO:0000256" key="1">
    <source>
        <dbReference type="ARBA" id="ARBA00022679"/>
    </source>
</evidence>
<comment type="caution">
    <text evidence="4">The sequence shown here is derived from an EMBL/GenBank/DDBJ whole genome shotgun (WGS) entry which is preliminary data.</text>
</comment>
<dbReference type="AlphaFoldDB" id="A0A0A0J6K6"/>
<keyword evidence="1" id="KW-0808">Transferase</keyword>
<name>A0A0A0J6K6_9MICO</name>
<keyword evidence="5" id="KW-1185">Reference proteome</keyword>
<dbReference type="Gene3D" id="3.40.50.2000">
    <property type="entry name" value="Glycogen Phosphorylase B"/>
    <property type="match status" value="1"/>
</dbReference>
<dbReference type="STRING" id="1385520.N802_18765"/>
<protein>
    <recommendedName>
        <fullName evidence="3">Glycosyl transferase family 1 domain-containing protein</fullName>
    </recommendedName>
</protein>
<evidence type="ECO:0000259" key="3">
    <source>
        <dbReference type="Pfam" id="PF00534"/>
    </source>
</evidence>
<dbReference type="PANTHER" id="PTHR12526">
    <property type="entry name" value="GLYCOSYLTRANSFERASE"/>
    <property type="match status" value="1"/>
</dbReference>
<reference evidence="4 5" key="1">
    <citation type="submission" date="2013-08" db="EMBL/GenBank/DDBJ databases">
        <title>The genome sequence of Knoellia sinensis.</title>
        <authorList>
            <person name="Zhu W."/>
            <person name="Wang G."/>
        </authorList>
    </citation>
    <scope>NUCLEOTIDE SEQUENCE [LARGE SCALE GENOMIC DNA]</scope>
    <source>
        <strain evidence="4 5">KCTC 19936</strain>
    </source>
</reference>
<gene>
    <name evidence="4" type="ORF">N802_18765</name>
</gene>
<feature type="compositionally biased region" description="Low complexity" evidence="2">
    <location>
        <begin position="333"/>
        <end position="345"/>
    </location>
</feature>
<dbReference type="eggNOG" id="COG0438">
    <property type="taxonomic scope" value="Bacteria"/>
</dbReference>
<organism evidence="4 5">
    <name type="scientific">Knoellia sinensis KCTC 19936</name>
    <dbReference type="NCBI Taxonomy" id="1385520"/>
    <lineage>
        <taxon>Bacteria</taxon>
        <taxon>Bacillati</taxon>
        <taxon>Actinomycetota</taxon>
        <taxon>Actinomycetes</taxon>
        <taxon>Micrococcales</taxon>
        <taxon>Intrasporangiaceae</taxon>
        <taxon>Knoellia</taxon>
    </lineage>
</organism>
<evidence type="ECO:0000313" key="5">
    <source>
        <dbReference type="Proteomes" id="UP000030002"/>
    </source>
</evidence>
<dbReference type="GO" id="GO:0016757">
    <property type="term" value="F:glycosyltransferase activity"/>
    <property type="evidence" value="ECO:0007669"/>
    <property type="project" value="InterPro"/>
</dbReference>
<dbReference type="Proteomes" id="UP000030002">
    <property type="component" value="Unassembled WGS sequence"/>
</dbReference>